<protein>
    <recommendedName>
        <fullName evidence="8">Molybdenum cofactor guanylyltransferase</fullName>
        <shortName evidence="8">MoCo guanylyltransferase</shortName>
        <ecNumber evidence="8">2.7.7.77</ecNumber>
    </recommendedName>
    <alternativeName>
        <fullName evidence="8">GTP:molybdopterin guanylyltransferase</fullName>
    </alternativeName>
    <alternativeName>
        <fullName evidence="8">Mo-MPT guanylyltransferase</fullName>
    </alternativeName>
    <alternativeName>
        <fullName evidence="8">Molybdopterin guanylyltransferase</fullName>
    </alternativeName>
    <alternativeName>
        <fullName evidence="8">Molybdopterin-guanine dinucleotide synthase</fullName>
        <shortName evidence="8">MGD synthase</shortName>
    </alternativeName>
</protein>
<dbReference type="InterPro" id="IPR013482">
    <property type="entry name" value="Molybde_CF_guanTrfase"/>
</dbReference>
<keyword evidence="7 8" id="KW-0501">Molybdenum cofactor biosynthesis</keyword>
<comment type="catalytic activity">
    <reaction evidence="8">
        <text>Mo-molybdopterin + GTP + H(+) = Mo-molybdopterin guanine dinucleotide + diphosphate</text>
        <dbReference type="Rhea" id="RHEA:34243"/>
        <dbReference type="ChEBI" id="CHEBI:15378"/>
        <dbReference type="ChEBI" id="CHEBI:33019"/>
        <dbReference type="ChEBI" id="CHEBI:37565"/>
        <dbReference type="ChEBI" id="CHEBI:71302"/>
        <dbReference type="ChEBI" id="CHEBI:71310"/>
        <dbReference type="EC" id="2.7.7.77"/>
    </reaction>
</comment>
<keyword evidence="6 8" id="KW-0342">GTP-binding</keyword>
<dbReference type="InterPro" id="IPR029044">
    <property type="entry name" value="Nucleotide-diphossugar_trans"/>
</dbReference>
<keyword evidence="3 8" id="KW-0479">Metal-binding</keyword>
<evidence type="ECO:0000256" key="2">
    <source>
        <dbReference type="ARBA" id="ARBA00022679"/>
    </source>
</evidence>
<comment type="subcellular location">
    <subcellularLocation>
        <location evidence="8">Cytoplasm</location>
    </subcellularLocation>
</comment>
<feature type="binding site" evidence="8">
    <location>
        <position position="103"/>
    </location>
    <ligand>
        <name>GTP</name>
        <dbReference type="ChEBI" id="CHEBI:37565"/>
    </ligand>
</feature>
<feature type="binding site" evidence="8">
    <location>
        <begin position="15"/>
        <end position="17"/>
    </location>
    <ligand>
        <name>GTP</name>
        <dbReference type="ChEBI" id="CHEBI:37565"/>
    </ligand>
</feature>
<keyword evidence="2 8" id="KW-0808">Transferase</keyword>
<evidence type="ECO:0000259" key="9">
    <source>
        <dbReference type="Pfam" id="PF12804"/>
    </source>
</evidence>
<comment type="domain">
    <text evidence="8">The N-terminal domain determines nucleotide recognition and specific binding, while the C-terminal domain determines the specific binding to the target protein.</text>
</comment>
<dbReference type="GO" id="GO:0061603">
    <property type="term" value="F:molybdenum cofactor guanylyltransferase activity"/>
    <property type="evidence" value="ECO:0007669"/>
    <property type="project" value="UniProtKB-EC"/>
</dbReference>
<evidence type="ECO:0000256" key="4">
    <source>
        <dbReference type="ARBA" id="ARBA00022741"/>
    </source>
</evidence>
<dbReference type="PANTHER" id="PTHR19136">
    <property type="entry name" value="MOLYBDENUM COFACTOR GUANYLYLTRANSFERASE"/>
    <property type="match status" value="1"/>
</dbReference>
<keyword evidence="4 8" id="KW-0547">Nucleotide-binding</keyword>
<feature type="binding site" evidence="8">
    <location>
        <position position="103"/>
    </location>
    <ligand>
        <name>Mg(2+)</name>
        <dbReference type="ChEBI" id="CHEBI:18420"/>
    </ligand>
</feature>
<accession>A0ABT1QVV4</accession>
<comment type="similarity">
    <text evidence="8">Belongs to the MobA family.</text>
</comment>
<dbReference type="NCBIfam" id="TIGR02665">
    <property type="entry name" value="molyb_mobA"/>
    <property type="match status" value="1"/>
</dbReference>
<proteinExistence type="inferred from homology"/>
<keyword evidence="10" id="KW-0548">Nucleotidyltransferase</keyword>
<feature type="binding site" evidence="8">
    <location>
        <position position="73"/>
    </location>
    <ligand>
        <name>GTP</name>
        <dbReference type="ChEBI" id="CHEBI:37565"/>
    </ligand>
</feature>
<gene>
    <name evidence="8 10" type="primary">mobA</name>
    <name evidence="10" type="ORF">NM961_16960</name>
</gene>
<evidence type="ECO:0000256" key="7">
    <source>
        <dbReference type="ARBA" id="ARBA00023150"/>
    </source>
</evidence>
<dbReference type="EMBL" id="JANFQO010000017">
    <property type="protein sequence ID" value="MCQ4166412.1"/>
    <property type="molecule type" value="Genomic_DNA"/>
</dbReference>
<organism evidence="10 11">
    <name type="scientific">Tahibacter harae</name>
    <dbReference type="NCBI Taxonomy" id="2963937"/>
    <lineage>
        <taxon>Bacteria</taxon>
        <taxon>Pseudomonadati</taxon>
        <taxon>Pseudomonadota</taxon>
        <taxon>Gammaproteobacteria</taxon>
        <taxon>Lysobacterales</taxon>
        <taxon>Rhodanobacteraceae</taxon>
        <taxon>Tahibacter</taxon>
    </lineage>
</organism>
<keyword evidence="1 8" id="KW-0963">Cytoplasm</keyword>
<name>A0ABT1QVV4_9GAMM</name>
<dbReference type="Proteomes" id="UP001165498">
    <property type="component" value="Unassembled WGS sequence"/>
</dbReference>
<comment type="cofactor">
    <cofactor evidence="8">
        <name>Mg(2+)</name>
        <dbReference type="ChEBI" id="CHEBI:18420"/>
    </cofactor>
</comment>
<sequence>MADPARSASLAAAILAGGAARRLGGVDKGLALLQGRPLIAWVTAAIAPQVDGILILANRHADEYARYGRVCADRRPGFRGPLEGIATALGECRSEWLLTVPVDSPAPGADLVRQLWQRRGDAAVVVAHDGLRRQPLFALYHCARVVPPGLDEDPQRPVWRWQDSYSCTEVDFSASAGRFANLNTAQDFRDAAL</sequence>
<dbReference type="RefSeq" id="WP_255915603.1">
    <property type="nucleotide sequence ID" value="NZ_JANFQO010000017.1"/>
</dbReference>
<dbReference type="Gene3D" id="3.90.550.10">
    <property type="entry name" value="Spore Coat Polysaccharide Biosynthesis Protein SpsA, Chain A"/>
    <property type="match status" value="1"/>
</dbReference>
<evidence type="ECO:0000256" key="5">
    <source>
        <dbReference type="ARBA" id="ARBA00022842"/>
    </source>
</evidence>
<feature type="binding site" evidence="8">
    <location>
        <position position="28"/>
    </location>
    <ligand>
        <name>GTP</name>
        <dbReference type="ChEBI" id="CHEBI:37565"/>
    </ligand>
</feature>
<evidence type="ECO:0000256" key="1">
    <source>
        <dbReference type="ARBA" id="ARBA00022490"/>
    </source>
</evidence>
<evidence type="ECO:0000313" key="11">
    <source>
        <dbReference type="Proteomes" id="UP001165498"/>
    </source>
</evidence>
<reference evidence="10" key="1">
    <citation type="submission" date="2022-07" db="EMBL/GenBank/DDBJ databases">
        <title>Tahibacter sp., a new gammaproteobacterium isolated from the silt sample collected at pig farm.</title>
        <authorList>
            <person name="Chen H."/>
        </authorList>
    </citation>
    <scope>NUCLEOTIDE SEQUENCE</scope>
    <source>
        <strain evidence="10">P2K</strain>
    </source>
</reference>
<dbReference type="InterPro" id="IPR025877">
    <property type="entry name" value="MobA-like_NTP_Trfase"/>
</dbReference>
<evidence type="ECO:0000256" key="8">
    <source>
        <dbReference type="HAMAP-Rule" id="MF_00316"/>
    </source>
</evidence>
<comment type="caution">
    <text evidence="8">Lacks conserved residue(s) required for the propagation of feature annotation.</text>
</comment>
<dbReference type="PANTHER" id="PTHR19136:SF81">
    <property type="entry name" value="MOLYBDENUM COFACTOR GUANYLYLTRANSFERASE"/>
    <property type="match status" value="1"/>
</dbReference>
<comment type="function">
    <text evidence="8">Transfers a GMP moiety from GTP to Mo-molybdopterin (Mo-MPT) cofactor (Moco or molybdenum cofactor) to form Mo-molybdopterin guanine dinucleotide (Mo-MGD) cofactor.</text>
</comment>
<dbReference type="SUPFAM" id="SSF53448">
    <property type="entry name" value="Nucleotide-diphospho-sugar transferases"/>
    <property type="match status" value="1"/>
</dbReference>
<feature type="domain" description="MobA-like NTP transferase" evidence="9">
    <location>
        <begin position="12"/>
        <end position="149"/>
    </location>
</feature>
<dbReference type="Pfam" id="PF12804">
    <property type="entry name" value="NTP_transf_3"/>
    <property type="match status" value="1"/>
</dbReference>
<dbReference type="CDD" id="cd02503">
    <property type="entry name" value="MobA"/>
    <property type="match status" value="1"/>
</dbReference>
<dbReference type="HAMAP" id="MF_00316">
    <property type="entry name" value="MobA"/>
    <property type="match status" value="1"/>
</dbReference>
<evidence type="ECO:0000256" key="6">
    <source>
        <dbReference type="ARBA" id="ARBA00023134"/>
    </source>
</evidence>
<keyword evidence="11" id="KW-1185">Reference proteome</keyword>
<evidence type="ECO:0000313" key="10">
    <source>
        <dbReference type="EMBL" id="MCQ4166412.1"/>
    </source>
</evidence>
<comment type="caution">
    <text evidence="10">The sequence shown here is derived from an EMBL/GenBank/DDBJ whole genome shotgun (WGS) entry which is preliminary data.</text>
</comment>
<dbReference type="EC" id="2.7.7.77" evidence="8"/>
<keyword evidence="5 8" id="KW-0460">Magnesium</keyword>
<evidence type="ECO:0000256" key="3">
    <source>
        <dbReference type="ARBA" id="ARBA00022723"/>
    </source>
</evidence>
<comment type="subunit">
    <text evidence="8">Monomer.</text>
</comment>